<feature type="region of interest" description="Disordered" evidence="1">
    <location>
        <begin position="1"/>
        <end position="48"/>
    </location>
</feature>
<dbReference type="GO" id="GO:0046540">
    <property type="term" value="C:U4/U6 x U5 tri-snRNP complex"/>
    <property type="evidence" value="ECO:0000318"/>
    <property type="project" value="GO_Central"/>
</dbReference>
<dbReference type="PANTHER" id="PTHR14212">
    <property type="entry name" value="U4/U6-ASSOCIATED RNA SPLICING FACTOR-RELATED"/>
    <property type="match status" value="1"/>
</dbReference>
<name>A0A022QCT3_ERYGU</name>
<evidence type="ECO:0000259" key="2">
    <source>
        <dbReference type="Pfam" id="PF06544"/>
    </source>
</evidence>
<gene>
    <name evidence="3" type="ORF">MIMGU_mgv11b018703mg</name>
</gene>
<protein>
    <recommendedName>
        <fullName evidence="2">Small nuclear ribonucleoprotein Prp3 C-terminal domain-containing protein</fullName>
    </recommendedName>
</protein>
<dbReference type="Pfam" id="PF06544">
    <property type="entry name" value="Prp3_C"/>
    <property type="match status" value="1"/>
</dbReference>
<organism evidence="3 4">
    <name type="scientific">Erythranthe guttata</name>
    <name type="common">Yellow monkey flower</name>
    <name type="synonym">Mimulus guttatus</name>
    <dbReference type="NCBI Taxonomy" id="4155"/>
    <lineage>
        <taxon>Eukaryota</taxon>
        <taxon>Viridiplantae</taxon>
        <taxon>Streptophyta</taxon>
        <taxon>Embryophyta</taxon>
        <taxon>Tracheophyta</taxon>
        <taxon>Spermatophyta</taxon>
        <taxon>Magnoliopsida</taxon>
        <taxon>eudicotyledons</taxon>
        <taxon>Gunneridae</taxon>
        <taxon>Pentapetalae</taxon>
        <taxon>asterids</taxon>
        <taxon>lamiids</taxon>
        <taxon>Lamiales</taxon>
        <taxon>Phrymaceae</taxon>
        <taxon>Erythranthe</taxon>
    </lineage>
</organism>
<dbReference type="Proteomes" id="UP000030748">
    <property type="component" value="Unassembled WGS sequence"/>
</dbReference>
<keyword evidence="4" id="KW-1185">Reference proteome</keyword>
<accession>A0A022QCT3</accession>
<evidence type="ECO:0000313" key="3">
    <source>
        <dbReference type="EMBL" id="EYU24330.1"/>
    </source>
</evidence>
<dbReference type="STRING" id="4155.A0A022QCT3"/>
<evidence type="ECO:0000313" key="4">
    <source>
        <dbReference type="Proteomes" id="UP000030748"/>
    </source>
</evidence>
<dbReference type="InterPro" id="IPR027104">
    <property type="entry name" value="Prp3"/>
</dbReference>
<sequence length="184" mass="20176">MEEDISSRKRVRRNPPSAAARPPAPPSDEEAAGKTMCAPTQMKTDNPTFKNSKKIIRKEVRRKRPLISSGGGAAGTTAVSIFKIPDLSYCCSSVMQPEISGCAVITKGILVVEGEVRYARRCLRVMLRRKGAKFDSVKVIWQGKVSKPSFGKFSILHCSSDVSVCKFFADHGASHYWDLAVKSV</sequence>
<dbReference type="InterPro" id="IPR010541">
    <property type="entry name" value="Prp3_C"/>
</dbReference>
<dbReference type="AlphaFoldDB" id="A0A022QCT3"/>
<dbReference type="EMBL" id="KI632125">
    <property type="protein sequence ID" value="EYU24330.1"/>
    <property type="molecule type" value="Genomic_DNA"/>
</dbReference>
<evidence type="ECO:0000256" key="1">
    <source>
        <dbReference type="SAM" id="MobiDB-lite"/>
    </source>
</evidence>
<reference evidence="3 4" key="1">
    <citation type="journal article" date="2013" name="Proc. Natl. Acad. Sci. U.S.A.">
        <title>Fine-scale variation in meiotic recombination in Mimulus inferred from population shotgun sequencing.</title>
        <authorList>
            <person name="Hellsten U."/>
            <person name="Wright K.M."/>
            <person name="Jenkins J."/>
            <person name="Shu S."/>
            <person name="Yuan Y."/>
            <person name="Wessler S.R."/>
            <person name="Schmutz J."/>
            <person name="Willis J.H."/>
            <person name="Rokhsar D.S."/>
        </authorList>
    </citation>
    <scope>NUCLEOTIDE SEQUENCE [LARGE SCALE GENOMIC DNA]</scope>
    <source>
        <strain evidence="4">cv. DUN x IM62</strain>
    </source>
</reference>
<dbReference type="PANTHER" id="PTHR14212:SF0">
    <property type="entry name" value="U4_U6 SMALL NUCLEAR RIBONUCLEOPROTEIN PRP3"/>
    <property type="match status" value="1"/>
</dbReference>
<dbReference type="GO" id="GO:0000398">
    <property type="term" value="P:mRNA splicing, via spliceosome"/>
    <property type="evidence" value="ECO:0000318"/>
    <property type="project" value="GO_Central"/>
</dbReference>
<feature type="domain" description="Small nuclear ribonucleoprotein Prp3 C-terminal" evidence="2">
    <location>
        <begin position="135"/>
        <end position="180"/>
    </location>
</feature>
<proteinExistence type="predicted"/>